<keyword evidence="8 14" id="KW-1133">Transmembrane helix</keyword>
<reference evidence="15 16" key="1">
    <citation type="journal article" date="2018" name="Evol. Lett.">
        <title>Horizontal gene cluster transfer increased hallucinogenic mushroom diversity.</title>
        <authorList>
            <person name="Reynolds H.T."/>
            <person name="Vijayakumar V."/>
            <person name="Gluck-Thaler E."/>
            <person name="Korotkin H.B."/>
            <person name="Matheny P.B."/>
            <person name="Slot J.C."/>
        </authorList>
    </citation>
    <scope>NUCLEOTIDE SEQUENCE [LARGE SCALE GENOMIC DNA]</scope>
    <source>
        <strain evidence="15 16">2631</strain>
    </source>
</reference>
<dbReference type="GO" id="GO:0004497">
    <property type="term" value="F:monooxygenase activity"/>
    <property type="evidence" value="ECO:0007669"/>
    <property type="project" value="UniProtKB-KW"/>
</dbReference>
<dbReference type="PANTHER" id="PTHR46300:SF2">
    <property type="entry name" value="CYTOCHROME P450 MONOOXYGENASE ALNH-RELATED"/>
    <property type="match status" value="1"/>
</dbReference>
<evidence type="ECO:0000256" key="7">
    <source>
        <dbReference type="ARBA" id="ARBA00022723"/>
    </source>
</evidence>
<evidence type="ECO:0008006" key="17">
    <source>
        <dbReference type="Google" id="ProtNLM"/>
    </source>
</evidence>
<comment type="caution">
    <text evidence="15">The sequence shown here is derived from an EMBL/GenBank/DDBJ whole genome shotgun (WGS) entry which is preliminary data.</text>
</comment>
<dbReference type="GO" id="GO:0005506">
    <property type="term" value="F:iron ion binding"/>
    <property type="evidence" value="ECO:0007669"/>
    <property type="project" value="InterPro"/>
</dbReference>
<evidence type="ECO:0000256" key="8">
    <source>
        <dbReference type="ARBA" id="ARBA00022989"/>
    </source>
</evidence>
<keyword evidence="10" id="KW-0408">Iron</keyword>
<accession>A0A409VN95</accession>
<evidence type="ECO:0000256" key="10">
    <source>
        <dbReference type="ARBA" id="ARBA00023004"/>
    </source>
</evidence>
<dbReference type="InParanoid" id="A0A409VN95"/>
<evidence type="ECO:0000256" key="2">
    <source>
        <dbReference type="ARBA" id="ARBA00004167"/>
    </source>
</evidence>
<dbReference type="InterPro" id="IPR002401">
    <property type="entry name" value="Cyt_P450_E_grp-I"/>
</dbReference>
<evidence type="ECO:0000256" key="4">
    <source>
        <dbReference type="ARBA" id="ARBA00010617"/>
    </source>
</evidence>
<dbReference type="Pfam" id="PF00067">
    <property type="entry name" value="p450"/>
    <property type="match status" value="2"/>
</dbReference>
<proteinExistence type="inferred from homology"/>
<evidence type="ECO:0000256" key="1">
    <source>
        <dbReference type="ARBA" id="ARBA00001971"/>
    </source>
</evidence>
<comment type="subcellular location">
    <subcellularLocation>
        <location evidence="2">Membrane</location>
        <topology evidence="2">Single-pass membrane protein</topology>
    </subcellularLocation>
</comment>
<keyword evidence="5" id="KW-0349">Heme</keyword>
<dbReference type="GO" id="GO:0016705">
    <property type="term" value="F:oxidoreductase activity, acting on paired donors, with incorporation or reduction of molecular oxygen"/>
    <property type="evidence" value="ECO:0007669"/>
    <property type="project" value="InterPro"/>
</dbReference>
<evidence type="ECO:0000256" key="12">
    <source>
        <dbReference type="ARBA" id="ARBA00023136"/>
    </source>
</evidence>
<gene>
    <name evidence="15" type="ORF">CVT25_009336</name>
</gene>
<evidence type="ECO:0000256" key="11">
    <source>
        <dbReference type="ARBA" id="ARBA00023033"/>
    </source>
</evidence>
<keyword evidence="13" id="KW-0325">Glycoprotein</keyword>
<evidence type="ECO:0000256" key="3">
    <source>
        <dbReference type="ARBA" id="ARBA00005179"/>
    </source>
</evidence>
<evidence type="ECO:0000256" key="13">
    <source>
        <dbReference type="ARBA" id="ARBA00023180"/>
    </source>
</evidence>
<dbReference type="PRINTS" id="PR00463">
    <property type="entry name" value="EP450I"/>
</dbReference>
<keyword evidence="11" id="KW-0503">Monooxygenase</keyword>
<dbReference type="Gene3D" id="1.10.630.10">
    <property type="entry name" value="Cytochrome P450"/>
    <property type="match status" value="1"/>
</dbReference>
<evidence type="ECO:0000256" key="5">
    <source>
        <dbReference type="ARBA" id="ARBA00022617"/>
    </source>
</evidence>
<evidence type="ECO:0000256" key="9">
    <source>
        <dbReference type="ARBA" id="ARBA00023002"/>
    </source>
</evidence>
<sequence>MALLDFSSYFPVLYIALGSVIVLFSRTLVQSWRFSSKNPPYPPGPPTRGLLEGNLKDIPTSQPWLTYTQWGKEYGELVHFRIYGQHTIVLNSFEAVKSLLEQRSNIYSDRPHIEMIYLTGWVYNIAFKRYGAEWRAHRRLFQQSFRPEASLAYRPIIARKVHDMLYNLLLTPEDFQNHYKTVAAAMIMGVVYGYDIEPKEDYFVSLAEAAVSKLSVCFFPGANAVNAIPILRYLPEWFPGAAFHHFAKEAKDLNNQMIDVPFEFVKKTMSFTCLKHHPSYQAAGTAPPSVASDLLSKFPSEDAEKNIKQVCATAYAGDKLHAPNDTDIHCHGLKVEQTRYDFTTYDKGHFVSNDFMMQTSSLMGTFFSLMALHPEIQKKAQREIDHVVGFSRLVDFDDRESLPYLDALCREIVRWRPVLPLCVTHGTSDEDTYKGYYIPKGKRTSLSCSLPLTISANVIPNVWYKTILLFALIQT</sequence>
<keyword evidence="9" id="KW-0560">Oxidoreductase</keyword>
<dbReference type="EMBL" id="NHYD01003970">
    <property type="protein sequence ID" value="PPQ67730.1"/>
    <property type="molecule type" value="Genomic_DNA"/>
</dbReference>
<evidence type="ECO:0000313" key="15">
    <source>
        <dbReference type="EMBL" id="PPQ67730.1"/>
    </source>
</evidence>
<comment type="cofactor">
    <cofactor evidence="1">
        <name>heme</name>
        <dbReference type="ChEBI" id="CHEBI:30413"/>
    </cofactor>
</comment>
<protein>
    <recommendedName>
        <fullName evidence="17">Cytochrome P450</fullName>
    </recommendedName>
</protein>
<dbReference type="InterPro" id="IPR050364">
    <property type="entry name" value="Cytochrome_P450_fung"/>
</dbReference>
<dbReference type="InterPro" id="IPR036396">
    <property type="entry name" value="Cyt_P450_sf"/>
</dbReference>
<dbReference type="SUPFAM" id="SSF48264">
    <property type="entry name" value="Cytochrome P450"/>
    <property type="match status" value="1"/>
</dbReference>
<name>A0A409VN95_PSICY</name>
<organism evidence="15 16">
    <name type="scientific">Psilocybe cyanescens</name>
    <dbReference type="NCBI Taxonomy" id="93625"/>
    <lineage>
        <taxon>Eukaryota</taxon>
        <taxon>Fungi</taxon>
        <taxon>Dikarya</taxon>
        <taxon>Basidiomycota</taxon>
        <taxon>Agaricomycotina</taxon>
        <taxon>Agaricomycetes</taxon>
        <taxon>Agaricomycetidae</taxon>
        <taxon>Agaricales</taxon>
        <taxon>Agaricineae</taxon>
        <taxon>Strophariaceae</taxon>
        <taxon>Psilocybe</taxon>
    </lineage>
</organism>
<evidence type="ECO:0000256" key="14">
    <source>
        <dbReference type="SAM" id="Phobius"/>
    </source>
</evidence>
<dbReference type="STRING" id="93625.A0A409VN95"/>
<dbReference type="PANTHER" id="PTHR46300">
    <property type="entry name" value="P450, PUTATIVE (EUROFUNG)-RELATED-RELATED"/>
    <property type="match status" value="1"/>
</dbReference>
<dbReference type="OrthoDB" id="2789670at2759"/>
<evidence type="ECO:0000313" key="16">
    <source>
        <dbReference type="Proteomes" id="UP000283269"/>
    </source>
</evidence>
<comment type="pathway">
    <text evidence="3">Secondary metabolite biosynthesis.</text>
</comment>
<evidence type="ECO:0000256" key="6">
    <source>
        <dbReference type="ARBA" id="ARBA00022692"/>
    </source>
</evidence>
<keyword evidence="7" id="KW-0479">Metal-binding</keyword>
<keyword evidence="6 14" id="KW-0812">Transmembrane</keyword>
<feature type="transmembrane region" description="Helical" evidence="14">
    <location>
        <begin position="6"/>
        <end position="29"/>
    </location>
</feature>
<dbReference type="InterPro" id="IPR001128">
    <property type="entry name" value="Cyt_P450"/>
</dbReference>
<dbReference type="AlphaFoldDB" id="A0A409VN95"/>
<dbReference type="GO" id="GO:0020037">
    <property type="term" value="F:heme binding"/>
    <property type="evidence" value="ECO:0007669"/>
    <property type="project" value="InterPro"/>
</dbReference>
<keyword evidence="12 14" id="KW-0472">Membrane</keyword>
<keyword evidence="16" id="KW-1185">Reference proteome</keyword>
<dbReference type="GO" id="GO:0016020">
    <property type="term" value="C:membrane"/>
    <property type="evidence" value="ECO:0007669"/>
    <property type="project" value="UniProtKB-SubCell"/>
</dbReference>
<dbReference type="Proteomes" id="UP000283269">
    <property type="component" value="Unassembled WGS sequence"/>
</dbReference>
<comment type="similarity">
    <text evidence="4">Belongs to the cytochrome P450 family.</text>
</comment>